<feature type="compositionally biased region" description="Basic and acidic residues" evidence="1">
    <location>
        <begin position="295"/>
        <end position="309"/>
    </location>
</feature>
<dbReference type="RefSeq" id="WP_353565465.1">
    <property type="nucleotide sequence ID" value="NZ_BAABRI010000002.1"/>
</dbReference>
<dbReference type="Proteomes" id="UP001476282">
    <property type="component" value="Unassembled WGS sequence"/>
</dbReference>
<keyword evidence="3" id="KW-1185">Reference proteome</keyword>
<organism evidence="2 3">
    <name type="scientific">Haloferula sargassicola</name>
    <dbReference type="NCBI Taxonomy" id="490096"/>
    <lineage>
        <taxon>Bacteria</taxon>
        <taxon>Pseudomonadati</taxon>
        <taxon>Verrucomicrobiota</taxon>
        <taxon>Verrucomicrobiia</taxon>
        <taxon>Verrucomicrobiales</taxon>
        <taxon>Verrucomicrobiaceae</taxon>
        <taxon>Haloferula</taxon>
    </lineage>
</organism>
<name>A0ABP9UI35_9BACT</name>
<evidence type="ECO:0000256" key="1">
    <source>
        <dbReference type="SAM" id="MobiDB-lite"/>
    </source>
</evidence>
<gene>
    <name evidence="2" type="ORF">Hsar01_00523</name>
</gene>
<dbReference type="EMBL" id="BAABRI010000002">
    <property type="protein sequence ID" value="GAA5481316.1"/>
    <property type="molecule type" value="Genomic_DNA"/>
</dbReference>
<evidence type="ECO:0000313" key="2">
    <source>
        <dbReference type="EMBL" id="GAA5481316.1"/>
    </source>
</evidence>
<comment type="caution">
    <text evidence="2">The sequence shown here is derived from an EMBL/GenBank/DDBJ whole genome shotgun (WGS) entry which is preliminary data.</text>
</comment>
<feature type="region of interest" description="Disordered" evidence="1">
    <location>
        <begin position="280"/>
        <end position="309"/>
    </location>
</feature>
<accession>A0ABP9UI35</accession>
<proteinExistence type="predicted"/>
<sequence length="309" mass="33801">MPDDDHLRYPHIPFSGKAIPDSYTHPQAGGGSGFKRFDKNRVSQARTLLQGLTSARESFEEAGAAQQIAEEKLSDYGLILRIESEPGYPLKVESFDQIRATRKRDCIELLNSQTTGSEGREITRAAVFVPYGKLTTFEGKVDNYGKGNPSHGPMTGDDLWANVRSIGYAALEALWTENLPLPAPDMDCWWEVWIRRGGFDWEAQFLGECEVKGIQTGNSRLQLPEHVVRPVRGTRAQLEGSLALLNCLAEVRSPRTCSLPLVEMAVGGASRLAGGGVGADRLRTRVGRGGKSSGRRGEPRAPADRARAP</sequence>
<reference evidence="2 3" key="1">
    <citation type="submission" date="2024-02" db="EMBL/GenBank/DDBJ databases">
        <title>Haloferula sargassicola NBRC 104335.</title>
        <authorList>
            <person name="Ichikawa N."/>
            <person name="Katano-Makiyama Y."/>
            <person name="Hidaka K."/>
        </authorList>
    </citation>
    <scope>NUCLEOTIDE SEQUENCE [LARGE SCALE GENOMIC DNA]</scope>
    <source>
        <strain evidence="2 3">NBRC 104335</strain>
    </source>
</reference>
<feature type="region of interest" description="Disordered" evidence="1">
    <location>
        <begin position="15"/>
        <end position="36"/>
    </location>
</feature>
<protein>
    <submittedName>
        <fullName evidence="2">Uncharacterized protein</fullName>
    </submittedName>
</protein>
<evidence type="ECO:0000313" key="3">
    <source>
        <dbReference type="Proteomes" id="UP001476282"/>
    </source>
</evidence>